<dbReference type="PROSITE" id="PS51671">
    <property type="entry name" value="ACT"/>
    <property type="match status" value="1"/>
</dbReference>
<keyword evidence="4" id="KW-0028">Amino-acid biosynthesis</keyword>
<dbReference type="EC" id="4.2.1.51" evidence="2"/>
<evidence type="ECO:0000256" key="8">
    <source>
        <dbReference type="ARBA" id="ARBA00047848"/>
    </source>
</evidence>
<evidence type="ECO:0000259" key="11">
    <source>
        <dbReference type="PROSITE" id="PS51671"/>
    </source>
</evidence>
<dbReference type="Pfam" id="PF01842">
    <property type="entry name" value="ACT"/>
    <property type="match status" value="1"/>
</dbReference>
<dbReference type="CDD" id="cd04905">
    <property type="entry name" value="ACT_CM-PDT"/>
    <property type="match status" value="1"/>
</dbReference>
<feature type="domain" description="ACT" evidence="11">
    <location>
        <begin position="204"/>
        <end position="281"/>
    </location>
</feature>
<evidence type="ECO:0000259" key="10">
    <source>
        <dbReference type="PROSITE" id="PS51171"/>
    </source>
</evidence>
<dbReference type="EMBL" id="PPTS01000002">
    <property type="protein sequence ID" value="RDB66191.1"/>
    <property type="molecule type" value="Genomic_DNA"/>
</dbReference>
<comment type="catalytic activity">
    <reaction evidence="8">
        <text>prephenate + H(+) = 3-phenylpyruvate + CO2 + H2O</text>
        <dbReference type="Rhea" id="RHEA:21648"/>
        <dbReference type="ChEBI" id="CHEBI:15377"/>
        <dbReference type="ChEBI" id="CHEBI:15378"/>
        <dbReference type="ChEBI" id="CHEBI:16526"/>
        <dbReference type="ChEBI" id="CHEBI:18005"/>
        <dbReference type="ChEBI" id="CHEBI:29934"/>
        <dbReference type="EC" id="4.2.1.51"/>
    </reaction>
</comment>
<evidence type="ECO:0000256" key="9">
    <source>
        <dbReference type="PIRSR" id="PIRSR001500-2"/>
    </source>
</evidence>
<evidence type="ECO:0000256" key="1">
    <source>
        <dbReference type="ARBA" id="ARBA00004741"/>
    </source>
</evidence>
<dbReference type="GO" id="GO:0004664">
    <property type="term" value="F:prephenate dehydratase activity"/>
    <property type="evidence" value="ECO:0007669"/>
    <property type="project" value="UniProtKB-EC"/>
</dbReference>
<dbReference type="Pfam" id="PF00800">
    <property type="entry name" value="PDT"/>
    <property type="match status" value="1"/>
</dbReference>
<dbReference type="InterPro" id="IPR001086">
    <property type="entry name" value="Preph_deHydtase"/>
</dbReference>
<comment type="pathway">
    <text evidence="1">Amino-acid biosynthesis; L-phenylalanine biosynthesis; phenylpyruvate from prephenate: step 1/1.</text>
</comment>
<keyword evidence="13" id="KW-1185">Reference proteome</keyword>
<dbReference type="PIRSF" id="PIRSF001500">
    <property type="entry name" value="Chor_mut_pdt_Ppr"/>
    <property type="match status" value="1"/>
</dbReference>
<dbReference type="Gene3D" id="3.40.190.10">
    <property type="entry name" value="Periplasmic binding protein-like II"/>
    <property type="match status" value="2"/>
</dbReference>
<evidence type="ECO:0000256" key="5">
    <source>
        <dbReference type="ARBA" id="ARBA00023141"/>
    </source>
</evidence>
<feature type="site" description="Essential for prephenate dehydratase activity" evidence="9">
    <location>
        <position position="181"/>
    </location>
</feature>
<keyword evidence="6" id="KW-0584">Phenylalanine biosynthesis</keyword>
<keyword evidence="7" id="KW-0456">Lyase</keyword>
<organism evidence="12 13">
    <name type="scientific">Gordonibacter pamelaeae</name>
    <dbReference type="NCBI Taxonomy" id="471189"/>
    <lineage>
        <taxon>Bacteria</taxon>
        <taxon>Bacillati</taxon>
        <taxon>Actinomycetota</taxon>
        <taxon>Coriobacteriia</taxon>
        <taxon>Eggerthellales</taxon>
        <taxon>Eggerthellaceae</taxon>
        <taxon>Gordonibacter</taxon>
    </lineage>
</organism>
<gene>
    <name evidence="12" type="ORF">C1877_03045</name>
</gene>
<dbReference type="NCBIfam" id="NF008865">
    <property type="entry name" value="PRK11898.1"/>
    <property type="match status" value="1"/>
</dbReference>
<dbReference type="SUPFAM" id="SSF53850">
    <property type="entry name" value="Periplasmic binding protein-like II"/>
    <property type="match status" value="1"/>
</dbReference>
<evidence type="ECO:0000256" key="7">
    <source>
        <dbReference type="ARBA" id="ARBA00023239"/>
    </source>
</evidence>
<protein>
    <recommendedName>
        <fullName evidence="3">Prephenate dehydratase</fullName>
        <ecNumber evidence="2">4.2.1.51</ecNumber>
    </recommendedName>
</protein>
<dbReference type="Proteomes" id="UP000254000">
    <property type="component" value="Unassembled WGS sequence"/>
</dbReference>
<evidence type="ECO:0000313" key="13">
    <source>
        <dbReference type="Proteomes" id="UP000254000"/>
    </source>
</evidence>
<evidence type="ECO:0000256" key="2">
    <source>
        <dbReference type="ARBA" id="ARBA00013147"/>
    </source>
</evidence>
<dbReference type="Gene3D" id="3.30.70.260">
    <property type="match status" value="1"/>
</dbReference>
<dbReference type="UniPathway" id="UPA00121">
    <property type="reaction ID" value="UER00345"/>
</dbReference>
<dbReference type="CDD" id="cd13532">
    <property type="entry name" value="PBP2_PDT_like"/>
    <property type="match status" value="1"/>
</dbReference>
<dbReference type="InterPro" id="IPR045865">
    <property type="entry name" value="ACT-like_dom_sf"/>
</dbReference>
<evidence type="ECO:0000256" key="4">
    <source>
        <dbReference type="ARBA" id="ARBA00022605"/>
    </source>
</evidence>
<evidence type="ECO:0000256" key="3">
    <source>
        <dbReference type="ARBA" id="ARBA00021872"/>
    </source>
</evidence>
<dbReference type="OrthoDB" id="9802281at2"/>
<name>A0A369M364_9ACTN</name>
<accession>A0A369M364</accession>
<dbReference type="GO" id="GO:0005737">
    <property type="term" value="C:cytoplasm"/>
    <property type="evidence" value="ECO:0007669"/>
    <property type="project" value="TreeGrafter"/>
</dbReference>
<keyword evidence="5" id="KW-0057">Aromatic amino acid biosynthesis</keyword>
<dbReference type="InterPro" id="IPR002912">
    <property type="entry name" value="ACT_dom"/>
</dbReference>
<dbReference type="GO" id="GO:0009094">
    <property type="term" value="P:L-phenylalanine biosynthetic process"/>
    <property type="evidence" value="ECO:0007669"/>
    <property type="project" value="UniProtKB-UniPathway"/>
</dbReference>
<reference evidence="12 13" key="1">
    <citation type="journal article" date="2018" name="Elife">
        <title>Discovery and characterization of a prevalent human gut bacterial enzyme sufficient for the inactivation of a family of plant toxins.</title>
        <authorList>
            <person name="Koppel N."/>
            <person name="Bisanz J.E."/>
            <person name="Pandelia M.E."/>
            <person name="Turnbaugh P.J."/>
            <person name="Balskus E.P."/>
        </authorList>
    </citation>
    <scope>NUCLEOTIDE SEQUENCE [LARGE SCALE GENOMIC DNA]</scope>
    <source>
        <strain evidence="12 13">3C</strain>
    </source>
</reference>
<dbReference type="RefSeq" id="WP_114568344.1">
    <property type="nucleotide sequence ID" value="NZ_CABMMS010000002.1"/>
</dbReference>
<proteinExistence type="predicted"/>
<dbReference type="PROSITE" id="PS51171">
    <property type="entry name" value="PREPHENATE_DEHYDR_3"/>
    <property type="match status" value="1"/>
</dbReference>
<evidence type="ECO:0000256" key="6">
    <source>
        <dbReference type="ARBA" id="ARBA00023222"/>
    </source>
</evidence>
<dbReference type="PANTHER" id="PTHR21022:SF19">
    <property type="entry name" value="PREPHENATE DEHYDRATASE-RELATED"/>
    <property type="match status" value="1"/>
</dbReference>
<comment type="caution">
    <text evidence="12">The sequence shown here is derived from an EMBL/GenBank/DDBJ whole genome shotgun (WGS) entry which is preliminary data.</text>
</comment>
<sequence length="283" mass="30666">MPVSAPVFAYLGPAGTYTHEAARAFAARLGIDEPALLECASFDEVFDAVDRGKCEFGVVAKENSLEGSVTATLDNFAFKSQASILGEHVLDIHHCLVLHPDAKLEDVTCVASHAQGLAQCRRFLAERLPGRATVTTSSTAESARMAAEDVHVAGIANAFAAELHGAHVAVRDIEDHFGNQTSFALIGRQGHPPVFRGDRYKTSLALFLQVDRAGTLNMILSEFAYAGINLSMIQSRPTKQALGDYMFFIEFKEDANTLPVQTALNCLRLKLREVKVLGSYPVD</sequence>
<dbReference type="InterPro" id="IPR008242">
    <property type="entry name" value="Chor_mutase/pphenate_deHydtase"/>
</dbReference>
<evidence type="ECO:0000313" key="12">
    <source>
        <dbReference type="EMBL" id="RDB66191.1"/>
    </source>
</evidence>
<dbReference type="SUPFAM" id="SSF55021">
    <property type="entry name" value="ACT-like"/>
    <property type="match status" value="1"/>
</dbReference>
<dbReference type="GeneID" id="78358690"/>
<feature type="domain" description="Prephenate dehydratase" evidence="10">
    <location>
        <begin position="7"/>
        <end position="188"/>
    </location>
</feature>
<dbReference type="PANTHER" id="PTHR21022">
    <property type="entry name" value="PREPHENATE DEHYDRATASE P PROTEIN"/>
    <property type="match status" value="1"/>
</dbReference>
<dbReference type="AlphaFoldDB" id="A0A369M364"/>